<organism evidence="1 2">
    <name type="scientific">Sunxiuqinia dokdonensis</name>
    <dbReference type="NCBI Taxonomy" id="1409788"/>
    <lineage>
        <taxon>Bacteria</taxon>
        <taxon>Pseudomonadati</taxon>
        <taxon>Bacteroidota</taxon>
        <taxon>Bacteroidia</taxon>
        <taxon>Marinilabiliales</taxon>
        <taxon>Prolixibacteraceae</taxon>
        <taxon>Sunxiuqinia</taxon>
    </lineage>
</organism>
<protein>
    <submittedName>
        <fullName evidence="1">Uncharacterized protein</fullName>
    </submittedName>
</protein>
<dbReference type="OrthoDB" id="1122519at2"/>
<keyword evidence="2" id="KW-1185">Reference proteome</keyword>
<proteinExistence type="predicted"/>
<dbReference type="EMBL" id="LGIA01000009">
    <property type="protein sequence ID" value="KOH47007.1"/>
    <property type="molecule type" value="Genomic_DNA"/>
</dbReference>
<evidence type="ECO:0000313" key="2">
    <source>
        <dbReference type="Proteomes" id="UP000036958"/>
    </source>
</evidence>
<accession>A0A0L8VFP7</accession>
<dbReference type="Proteomes" id="UP000036958">
    <property type="component" value="Unassembled WGS sequence"/>
</dbReference>
<evidence type="ECO:0000313" key="1">
    <source>
        <dbReference type="EMBL" id="KOH47007.1"/>
    </source>
</evidence>
<dbReference type="RefSeq" id="WP_053178875.1">
    <property type="nucleotide sequence ID" value="NZ_LGIA01000009.1"/>
</dbReference>
<sequence length="106" mass="11499">MGSLNEKEKRDFVSQTITLVEQEASTLQAAGFDPLNRLEKLKTERATASEAEIAQQKAQAASLDATIVANSTLKVAYDDASSIIDLIEGLLGKDNSLVHKLRQLRG</sequence>
<dbReference type="AlphaFoldDB" id="A0A0L8VFP7"/>
<comment type="caution">
    <text evidence="1">The sequence shown here is derived from an EMBL/GenBank/DDBJ whole genome shotgun (WGS) entry which is preliminary data.</text>
</comment>
<name>A0A0L8VFP7_9BACT</name>
<reference evidence="2" key="1">
    <citation type="submission" date="2015-07" db="EMBL/GenBank/DDBJ databases">
        <title>Genome sequencing of Sunxiuqinia dokdonensis strain SK.</title>
        <authorList>
            <person name="Ahn S."/>
            <person name="Kim B.-C."/>
        </authorList>
    </citation>
    <scope>NUCLEOTIDE SEQUENCE [LARGE SCALE GENOMIC DNA]</scope>
    <source>
        <strain evidence="2">SK</strain>
    </source>
</reference>
<gene>
    <name evidence="1" type="ORF">NC99_01850</name>
</gene>